<organism evidence="4 5">
    <name type="scientific">Thalassiosira pseudonana</name>
    <name type="common">Marine diatom</name>
    <name type="synonym">Cyclotella nana</name>
    <dbReference type="NCBI Taxonomy" id="35128"/>
    <lineage>
        <taxon>Eukaryota</taxon>
        <taxon>Sar</taxon>
        <taxon>Stramenopiles</taxon>
        <taxon>Ochrophyta</taxon>
        <taxon>Bacillariophyta</taxon>
        <taxon>Coscinodiscophyceae</taxon>
        <taxon>Thalassiosirophycidae</taxon>
        <taxon>Thalassiosirales</taxon>
        <taxon>Thalassiosiraceae</taxon>
        <taxon>Thalassiosira</taxon>
    </lineage>
</organism>
<sequence length="4138" mass="449555">MPTYPTNNEEEGSASIGSFSFRRSFLRKKKKGDDGATTPPSSSVAEGQQLHQLQKINETSPQDVPAQQNPPISVATASDADSAFLSALRGSGGVDTQHSIDEVDATTKPNITAAKGSSRTSSIKTSTVGNVDADNAFLAALRGGGDSSVPASSEGGFGPASSKGIGKAKVQPPVVTDRARAQVAAVKQPANASGNDADNAFLAALRGGADAAVVGISSTDEHRAVTASKGSGTAKVQPPPVTNRARAQVAAANQPSATTASGNDADNAFLAALRGGGAPTTGEDSSGTGTTAEAVGGNGATPHHQQQQQNTPAQSDADNAFLSALRGQPPPTHTRGTTRGSSMGDSAISDLSSSGLNINSYFASASGHKSFTNTAYPSAISNATAAAARAIATTSSATKRGDDIAHANAAFLGALHASTDPPDDAPEDQQYQMPARPDGTLVFNSKQKNRQKRQQTGSSQETKSSASQSDGDSAFLLAVRGSSQASATPSFGGSEFQDSGTLVLNSPKKAVPQSNANFMMAIHASAEDAHGHSKGHSIATGEVKDEANIEAEEDEDDDMEGLKVPSHPYVEKVMLPRPLFFGNVLPPSIVAEAERAALEYVKDAHLDSPVRKVEPMKSETVSMKTAGAAASTTADPLKDSEHKSLVSRSTISTLPSFGGNAKKFESPILPCCRNLAGAIEAFGFGVNPFSTETREDEIIMAEPKAPHPYVSTYAPVWGDIARADRAKSRRKREKLSGDAVLAIPTDAEILEATAESVEQPLDPLSQTKEADPSIQPATEQATPVIVESTPYASSTQADESSKESDGNGFSKDQFSMFARAGSGGNAFVGSKSTEIIGSGTFISKPTSSKCFSAPPQMDSNTFVQAVKSGDTGDDDDSIDAAEERKAVGLNDNISAAAAMLAGEGVNDDDGDENVQGGIGTSMYLAAGGGAKAATKFGRPYTNFELTNGCVPQFGCDDPSLPHESDLGVFETRDEEKRTSERRREKNIIEDLAVPGIMPPVACPTQCTDVDDSQSWNTRAAATDGGSRSNNNNTVLISLDGNASSNNEKFVRKSPVYEANRVGWWNLPEGFDASSAADNNNAKRVSKKCRRPCPDVEVFPALDDPIPLDVITNLWPSPRLLKENNLSLTRLHPATSTARFLPHLSDRAPSIRHLQIDTTAVGFPKLGGEIEPMFCKLAIYHFDMNSELSSDKDSESFSTGMSSFTPTPNMERCGRVTESLNFDVVQDPSVIENCKRALWPYATEAEIDVLPGAVGMSENVENAGLEGTPCGIFPLPGNLSISNLYAVITVHKVLSESADLQPYFKPSRREKATTKQEEIDLTKLRENAAKASDHCGQFLTPFAFGVVPLMHIIGNESPKVPVSRAVQIPLFKFTPGRGAQSILDHILVMLYPRAEPKVGKAASVTRGHALLVMRYFGYLGLHSIIEKKSSLARDRLVDFTGELQVRREDKKDATTKSMNEKCPDLGDPYIIPPWRQHFVVEPASFGGRNSVLKSNNVIVKATLTNKSGGGVTGAVIEDRAAGTYAQEVATLPLENSTAESGSSRKSRSSSKKYDSMLLHTSFCNEIVVQPKMLKKCPKKNVVVKVELRELQWSESLNVDVAVPLKPSIHNTRRGPWLVQDAFTSCALATAEPQWLDEFKIKLPLILGEPGHEKIGLFFSVYHVNVKKKKSSRLQAMSRRASNGVDVDLDDAIEHIGSGFLPLTLEDSPYCLIANGDHDVPITYRTIPLADTADEMAFSVHFSGRHRKSSSFGGNIVRHIRSWSNNSDDVVKMTMSNETISEDDDSANFSPPSPAESNKYPIGTLAIGRLQGRKTSDHGCIGDTAEESDDGERSLKSDSGASRLGSKALDGSTEGPKGLRPVLSSGNLQFLDSSSQTSDKELSENELVLKLAKSSKCPHSDLMPHLVRVISQLWRTMVSGIGEPSILWASPESLIPLRLNAFATLLHVVSSASHHLAKTGLRQLDGSTKWNLTALGKVLSMLFDEHAIMGGPFEDLSVKGEPMKPSPTTSTSKVIPLKKPTMLSRSKTSNEPGMFSAPKPEIIQRFSSEESHKKFDVDAMLQSSRSYEGEKSSELIVNDNDHLLVTSGDSGFKVDSKNDFLSALRVSQSLESNTDVSPKSNTSNRNADLINALGSMGGVQGNRRRWMTLPAMATIQENDTDESRAGAPASTEAPPTSRVQEKGDTLDSELILHTAKTKSKQMRVPQMEKSDNVSGISSFLDDMAPTMVKIVEEPEKGKEIKPPSDKQKSLPANDDDIESAGSAFLDVISKSIGFQGNNMGVIEERSVGAAHHRKTRSRCSIDWTLPPTDMLLEKDQQIEQLNRTKLGAATSPVTPFSPPGSFPDDASSDDDTGNDSSVDGGSVGEKKPDTSLWEGDASGEKMHPLKRQGSASKETKGINKAIEAITLPDFADRLSCMKNDGNAKRWWPYAYEVIIYQWVTLLVEQTKKGESAGVKTEDVKHRLPSKNGLSPIVVKYLSHAAKAARGATIRCAPFLLEIIKQSLSWRIDSVFRHKRWKSSSADGNSDEEAVPQLVKLDPNILEALEKLIIMLTDASVDSRNFDSFEFRKISIDVNDAVVRFLRDLFSLLDVQTVHRLVLVYFSRFVTKEGKHWHDRDSKITGLRCSWETTKLRLNATTLFIRFPEFMKVNMPLMESWESIPVGSSVGSTRRFFSDLLEKINHLGLGELTSSEGPVSKEPVKIPKMRPHWLAELCTDICLSATGHAEETIQHRASSLLFELFWRQSQQGRANGNISVVASVFLPFVPKVLHHMNYLSSLPGKCQLRKDIVPCVLLVLQSAPVGLMRALWRKLAKRSKGKTQQEDSAEKYGGLIGSGSRLSLSDAFSNTQDDTNGDDFDGDDSQPDIFDMFGLLNLSLTTIEYEGNERKVDDSSGDITDCDENPTWRKEFLLSVDQDQSIASVDSRRFPMKHNTGREGSDTSKRVSTNNSRRWAAHDNSMVIINTCRQIVREILGMIKPAMGSTEDPSGVGFGSLELQGSRTLSDMFLQQASMSNSIDTMDSGQIPGDGVCEDKKRARLQRRLRKRKIETLSYSVTDTIIFVRAATSVYLHALTMRQSDVVIAKTLTAVVEIVKIFGIKIFLSAVGETLQHWMRVILEHCGARRAEVRVDASEFLNLLLRLTWDSYGSFFRVRLPLLAVQTEVMERIVAKAAAKYVKEQKRLGFDPILLSNESAEASLTPLWRTIDRLHTKSASRNLSFKSALARLAIKMKLLYRAYLAAHALAIVNRSESGHDDEVVTAETNRYVQQMRVSVHRIVSNAAGYSKQFLGNQASANLDLSSIQSEAVEDSILTAADVFSSTELPSHRVAFLQKLAEFHRLRGRFAEEATCRCYIYHTYREAVKQHEHIWSSSPFLPWASNSSDAMHTGEGPTGEAIFADFDYEIDNLSDASGGKHGDKNTSFRRIFYRAVDSVRVRTGDWAAVGGGRYLFYGVTLKSEFDSVSPWFSLREMEENMVEEAEISGDLFLRAGIVESSRYAWSLATHFYSETFNYARLAYVYRRLALVVTSQVPVVDTSNQLDMSSPIGRFYKVYFHGGAPDDLLHSQGSEGFIYRVPNSVQIRDFATRLESAVRSILPAKSTIDLLLDDGSPTMMPKSAGGKRQSVIGGAPIEPIKIKVTPLRPLFKMEDAEKCFRGTPEWFQLKTEEYNYVSETQGKGQGNWHQRQYSISTSNTLSSVGSTTISTRRSSFLSNYRNSKSGATSSADAYKAGADGELIGVDRFYFTQPQKKDPARGFRDWLKVPTGSFADRSLRVTELQVENSFPSCITRQKIIHRAVFTQSPLEAGVEAVSTWCSVLFRTVMATNGLGVLGGQRDQGLSASAAKVLADCIHSSGVKQIGLSFLSVTAQSDDSNNEYMYSPYETLSDDEIEKVQTKLARIIVTFLELLHLLIARNRDVLLAVVQTRKRRGGDNSSIASGSNAGGYAAASTSLSGIHHSPMKSQGHETVNSEIVGKSIVAENQRGYGHHVSSSDRTDAAIGVQSELQRGFISLVKALSPNILDTINTEVPRWMRQCCQENYFSTGLYRQAVIPIGEELFFTVDSNADEERGSKSDSSFAVPRSITRGSASQAFRSGTSPSGSLCGTEISGSRRIERTPSAASEQQADISRHRKTASASSYSSLKGGF</sequence>
<feature type="region of interest" description="Disordered" evidence="2">
    <location>
        <begin position="1779"/>
        <end position="1799"/>
    </location>
</feature>
<feature type="compositionally biased region" description="Polar residues" evidence="2">
    <location>
        <begin position="4126"/>
        <end position="4138"/>
    </location>
</feature>
<feature type="compositionally biased region" description="Low complexity" evidence="2">
    <location>
        <begin position="242"/>
        <end position="258"/>
    </location>
</feature>
<reference evidence="4 5" key="1">
    <citation type="journal article" date="2004" name="Science">
        <title>The genome of the diatom Thalassiosira pseudonana: ecology, evolution, and metabolism.</title>
        <authorList>
            <person name="Armbrust E.V."/>
            <person name="Berges J.A."/>
            <person name="Bowler C."/>
            <person name="Green B.R."/>
            <person name="Martinez D."/>
            <person name="Putnam N.H."/>
            <person name="Zhou S."/>
            <person name="Allen A.E."/>
            <person name="Apt K.E."/>
            <person name="Bechner M."/>
            <person name="Brzezinski M.A."/>
            <person name="Chaal B.K."/>
            <person name="Chiovitti A."/>
            <person name="Davis A.K."/>
            <person name="Demarest M.S."/>
            <person name="Detter J.C."/>
            <person name="Glavina T."/>
            <person name="Goodstein D."/>
            <person name="Hadi M.Z."/>
            <person name="Hellsten U."/>
            <person name="Hildebrand M."/>
            <person name="Jenkins B.D."/>
            <person name="Jurka J."/>
            <person name="Kapitonov V.V."/>
            <person name="Kroger N."/>
            <person name="Lau W.W."/>
            <person name="Lane T.W."/>
            <person name="Larimer F.W."/>
            <person name="Lippmeier J.C."/>
            <person name="Lucas S."/>
            <person name="Medina M."/>
            <person name="Montsant A."/>
            <person name="Obornik M."/>
            <person name="Parker M.S."/>
            <person name="Palenik B."/>
            <person name="Pazour G.J."/>
            <person name="Richardson P.M."/>
            <person name="Rynearson T.A."/>
            <person name="Saito M.A."/>
            <person name="Schwartz D.C."/>
            <person name="Thamatrakoln K."/>
            <person name="Valentin K."/>
            <person name="Vardi A."/>
            <person name="Wilkerson F.P."/>
            <person name="Rokhsar D.S."/>
        </authorList>
    </citation>
    <scope>NUCLEOTIDE SEQUENCE [LARGE SCALE GENOMIC DNA]</scope>
    <source>
        <strain evidence="4 5">CCMP1335</strain>
    </source>
</reference>
<evidence type="ECO:0000313" key="5">
    <source>
        <dbReference type="Proteomes" id="UP000001449"/>
    </source>
</evidence>
<dbReference type="Gene3D" id="2.60.40.150">
    <property type="entry name" value="C2 domain"/>
    <property type="match status" value="1"/>
</dbReference>
<dbReference type="GO" id="GO:0007264">
    <property type="term" value="P:small GTPase-mediated signal transduction"/>
    <property type="evidence" value="ECO:0007669"/>
    <property type="project" value="InterPro"/>
</dbReference>
<feature type="domain" description="C2 DOCK-type" evidence="3">
    <location>
        <begin position="1562"/>
        <end position="1763"/>
    </location>
</feature>
<feature type="compositionally biased region" description="Basic and acidic residues" evidence="2">
    <location>
        <begin position="2231"/>
        <end position="2246"/>
    </location>
</feature>
<dbReference type="PaxDb" id="35128-Thaps24231"/>
<dbReference type="InterPro" id="IPR035892">
    <property type="entry name" value="C2_domain_sf"/>
</dbReference>
<keyword evidence="5" id="KW-1185">Reference proteome</keyword>
<feature type="region of interest" description="Disordered" evidence="2">
    <location>
        <begin position="2324"/>
        <end position="2392"/>
    </location>
</feature>
<feature type="region of interest" description="Disordered" evidence="2">
    <location>
        <begin position="528"/>
        <end position="563"/>
    </location>
</feature>
<feature type="region of interest" description="Disordered" evidence="2">
    <location>
        <begin position="144"/>
        <end position="174"/>
    </location>
</feature>
<reference evidence="4 5" key="2">
    <citation type="journal article" date="2008" name="Nature">
        <title>The Phaeodactylum genome reveals the evolutionary history of diatom genomes.</title>
        <authorList>
            <person name="Bowler C."/>
            <person name="Allen A.E."/>
            <person name="Badger J.H."/>
            <person name="Grimwood J."/>
            <person name="Jabbari K."/>
            <person name="Kuo A."/>
            <person name="Maheswari U."/>
            <person name="Martens C."/>
            <person name="Maumus F."/>
            <person name="Otillar R.P."/>
            <person name="Rayko E."/>
            <person name="Salamov A."/>
            <person name="Vandepoele K."/>
            <person name="Beszteri B."/>
            <person name="Gruber A."/>
            <person name="Heijde M."/>
            <person name="Katinka M."/>
            <person name="Mock T."/>
            <person name="Valentin K."/>
            <person name="Verret F."/>
            <person name="Berges J.A."/>
            <person name="Brownlee C."/>
            <person name="Cadoret J.P."/>
            <person name="Chiovitti A."/>
            <person name="Choi C.J."/>
            <person name="Coesel S."/>
            <person name="De Martino A."/>
            <person name="Detter J.C."/>
            <person name="Durkin C."/>
            <person name="Falciatore A."/>
            <person name="Fournet J."/>
            <person name="Haruta M."/>
            <person name="Huysman M.J."/>
            <person name="Jenkins B.D."/>
            <person name="Jiroutova K."/>
            <person name="Jorgensen R.E."/>
            <person name="Joubert Y."/>
            <person name="Kaplan A."/>
            <person name="Kroger N."/>
            <person name="Kroth P.G."/>
            <person name="La Roche J."/>
            <person name="Lindquist E."/>
            <person name="Lommer M."/>
            <person name="Martin-Jezequel V."/>
            <person name="Lopez P.J."/>
            <person name="Lucas S."/>
            <person name="Mangogna M."/>
            <person name="McGinnis K."/>
            <person name="Medlin L.K."/>
            <person name="Montsant A."/>
            <person name="Oudot-Le Secq M.P."/>
            <person name="Napoli C."/>
            <person name="Obornik M."/>
            <person name="Parker M.S."/>
            <person name="Petit J.L."/>
            <person name="Porcel B.M."/>
            <person name="Poulsen N."/>
            <person name="Robison M."/>
            <person name="Rychlewski L."/>
            <person name="Rynearson T.A."/>
            <person name="Schmutz J."/>
            <person name="Shapiro H."/>
            <person name="Siaut M."/>
            <person name="Stanley M."/>
            <person name="Sussman M.R."/>
            <person name="Taylor A.R."/>
            <person name="Vardi A."/>
            <person name="von Dassow P."/>
            <person name="Vyverman W."/>
            <person name="Willis A."/>
            <person name="Wyrwicz L.S."/>
            <person name="Rokhsar D.S."/>
            <person name="Weissenbach J."/>
            <person name="Armbrust E.V."/>
            <person name="Green B.R."/>
            <person name="Van de Peer Y."/>
            <person name="Grigoriev I.V."/>
        </authorList>
    </citation>
    <scope>NUCLEOTIDE SEQUENCE [LARGE SCALE GENOMIC DNA]</scope>
    <source>
        <strain evidence="4 5">CCMP1335</strain>
    </source>
</reference>
<feature type="region of interest" description="Disordered" evidence="2">
    <location>
        <begin position="1811"/>
        <end position="1863"/>
    </location>
</feature>
<dbReference type="HOGENOM" id="CLU_224584_0_0_1"/>
<dbReference type="Pfam" id="PF14429">
    <property type="entry name" value="DOCK-C2"/>
    <property type="match status" value="1"/>
</dbReference>
<dbReference type="GO" id="GO:0005085">
    <property type="term" value="F:guanyl-nucleotide exchange factor activity"/>
    <property type="evidence" value="ECO:0000318"/>
    <property type="project" value="GO_Central"/>
</dbReference>
<dbReference type="RefSeq" id="XP_002292718.1">
    <property type="nucleotide sequence ID" value="XM_002292682.1"/>
</dbReference>
<dbReference type="OMA" id="ESSRYAW"/>
<feature type="region of interest" description="Disordered" evidence="2">
    <location>
        <begin position="2924"/>
        <end position="2946"/>
    </location>
</feature>
<name>B8C9T4_THAPS</name>
<feature type="region of interest" description="Disordered" evidence="2">
    <location>
        <begin position="4080"/>
        <end position="4138"/>
    </location>
</feature>
<dbReference type="eggNOG" id="ENOG502SJY8">
    <property type="taxonomic scope" value="Eukaryota"/>
</dbReference>
<feature type="region of interest" description="Disordered" evidence="2">
    <location>
        <begin position="224"/>
        <end position="346"/>
    </location>
</feature>
<feature type="region of interest" description="Disordered" evidence="2">
    <location>
        <begin position="2231"/>
        <end position="2255"/>
    </location>
</feature>
<evidence type="ECO:0000259" key="3">
    <source>
        <dbReference type="PROSITE" id="PS51650"/>
    </source>
</evidence>
<feature type="region of interest" description="Disordered" evidence="2">
    <location>
        <begin position="416"/>
        <end position="470"/>
    </location>
</feature>
<evidence type="ECO:0000256" key="2">
    <source>
        <dbReference type="SAM" id="MobiDB-lite"/>
    </source>
</evidence>
<dbReference type="PROSITE" id="PS51650">
    <property type="entry name" value="C2_DOCK"/>
    <property type="match status" value="1"/>
</dbReference>
<feature type="compositionally biased region" description="Low complexity" evidence="2">
    <location>
        <begin position="280"/>
        <end position="291"/>
    </location>
</feature>
<dbReference type="InParanoid" id="B8C9T4"/>
<dbReference type="InterPro" id="IPR026791">
    <property type="entry name" value="DOCK"/>
</dbReference>
<gene>
    <name evidence="4" type="ORF">THAPSDRAFT_24231</name>
</gene>
<feature type="region of interest" description="Disordered" evidence="2">
    <location>
        <begin position="757"/>
        <end position="810"/>
    </location>
</feature>
<dbReference type="PANTHER" id="PTHR23317">
    <property type="entry name" value="DEDICATOR OF CYTOKINESIS DOCK"/>
    <property type="match status" value="1"/>
</dbReference>
<protein>
    <recommendedName>
        <fullName evidence="3">C2 DOCK-type domain-containing protein</fullName>
    </recommendedName>
</protein>
<feature type="compositionally biased region" description="Polar residues" evidence="2">
    <location>
        <begin position="4080"/>
        <end position="4094"/>
    </location>
</feature>
<dbReference type="PANTHER" id="PTHR23317:SF76">
    <property type="entry name" value="LD20667P"/>
    <property type="match status" value="1"/>
</dbReference>
<feature type="compositionally biased region" description="Basic and acidic residues" evidence="2">
    <location>
        <begin position="2929"/>
        <end position="2938"/>
    </location>
</feature>
<feature type="compositionally biased region" description="Low complexity" evidence="2">
    <location>
        <begin position="75"/>
        <end position="88"/>
    </location>
</feature>
<dbReference type="Proteomes" id="UP000001449">
    <property type="component" value="Chromosome 10"/>
</dbReference>
<dbReference type="GO" id="GO:0035023">
    <property type="term" value="P:regulation of Rho protein signal transduction"/>
    <property type="evidence" value="ECO:0000318"/>
    <property type="project" value="GO_Central"/>
</dbReference>
<feature type="compositionally biased region" description="Acidic residues" evidence="2">
    <location>
        <begin position="548"/>
        <end position="559"/>
    </location>
</feature>
<proteinExistence type="inferred from homology"/>
<accession>B8C9T4</accession>
<feature type="compositionally biased region" description="Low complexity" evidence="2">
    <location>
        <begin position="300"/>
        <end position="314"/>
    </location>
</feature>
<feature type="compositionally biased region" description="Polar residues" evidence="2">
    <location>
        <begin position="38"/>
        <end position="71"/>
    </location>
</feature>
<dbReference type="GeneID" id="7450755"/>
<comment type="similarity">
    <text evidence="1">Belongs to the DOCK family.</text>
</comment>
<feature type="region of interest" description="Disordered" evidence="2">
    <location>
        <begin position="2155"/>
        <end position="2182"/>
    </location>
</feature>
<dbReference type="KEGG" id="tps:THAPSDRAFT_24231"/>
<dbReference type="EMBL" id="CM000646">
    <property type="protein sequence ID" value="EED89914.1"/>
    <property type="molecule type" value="Genomic_DNA"/>
</dbReference>
<evidence type="ECO:0000256" key="1">
    <source>
        <dbReference type="PROSITE-ProRule" id="PRU00983"/>
    </source>
</evidence>
<dbReference type="STRING" id="35128.B8C9T4"/>
<feature type="compositionally biased region" description="Polar residues" evidence="2">
    <location>
        <begin position="107"/>
        <end position="126"/>
    </location>
</feature>
<feature type="region of interest" description="Disordered" evidence="2">
    <location>
        <begin position="25"/>
        <end position="126"/>
    </location>
</feature>
<feature type="region of interest" description="Disordered" evidence="2">
    <location>
        <begin position="2195"/>
        <end position="2216"/>
    </location>
</feature>
<feature type="compositionally biased region" description="Low complexity" evidence="2">
    <location>
        <begin position="454"/>
        <end position="469"/>
    </location>
</feature>
<feature type="region of interest" description="Disordered" evidence="2">
    <location>
        <begin position="1"/>
        <end position="20"/>
    </location>
</feature>
<evidence type="ECO:0000313" key="4">
    <source>
        <dbReference type="EMBL" id="EED89914.1"/>
    </source>
</evidence>
<dbReference type="InterPro" id="IPR027007">
    <property type="entry name" value="C2_DOCK-type_domain"/>
</dbReference>
<feature type="region of interest" description="Disordered" evidence="2">
    <location>
        <begin position="615"/>
        <end position="641"/>
    </location>
</feature>